<accession>A0ABW9E1P0</accession>
<reference evidence="6 7" key="1">
    <citation type="journal article" date="2024" name="Chem. Sci.">
        <title>Discovery of megapolipeptins by genome mining of a Burkholderiales bacteria collection.</title>
        <authorList>
            <person name="Paulo B.S."/>
            <person name="Recchia M.J.J."/>
            <person name="Lee S."/>
            <person name="Fergusson C.H."/>
            <person name="Romanowski S.B."/>
            <person name="Hernandez A."/>
            <person name="Krull N."/>
            <person name="Liu D.Y."/>
            <person name="Cavanagh H."/>
            <person name="Bos A."/>
            <person name="Gray C.A."/>
            <person name="Murphy B.T."/>
            <person name="Linington R.G."/>
            <person name="Eustaquio A.S."/>
        </authorList>
    </citation>
    <scope>NUCLEOTIDE SEQUENCE [LARGE SCALE GENOMIC DNA]</scope>
    <source>
        <strain evidence="6 7">RL17-338-BIC-A</strain>
    </source>
</reference>
<proteinExistence type="predicted"/>
<evidence type="ECO:0000313" key="6">
    <source>
        <dbReference type="EMBL" id="MFM0641228.1"/>
    </source>
</evidence>
<evidence type="ECO:0000313" key="7">
    <source>
        <dbReference type="Proteomes" id="UP001629432"/>
    </source>
</evidence>
<dbReference type="InterPro" id="IPR001647">
    <property type="entry name" value="HTH_TetR"/>
</dbReference>
<evidence type="ECO:0000256" key="3">
    <source>
        <dbReference type="ARBA" id="ARBA00023163"/>
    </source>
</evidence>
<name>A0ABW9E1P0_9BURK</name>
<dbReference type="Gene3D" id="1.10.357.10">
    <property type="entry name" value="Tetracycline Repressor, domain 2"/>
    <property type="match status" value="1"/>
</dbReference>
<evidence type="ECO:0000256" key="2">
    <source>
        <dbReference type="ARBA" id="ARBA00023125"/>
    </source>
</evidence>
<comment type="caution">
    <text evidence="6">The sequence shown here is derived from an EMBL/GenBank/DDBJ whole genome shotgun (WGS) entry which is preliminary data.</text>
</comment>
<dbReference type="InterPro" id="IPR009057">
    <property type="entry name" value="Homeodomain-like_sf"/>
</dbReference>
<evidence type="ECO:0000259" key="5">
    <source>
        <dbReference type="PROSITE" id="PS50977"/>
    </source>
</evidence>
<dbReference type="EMBL" id="JAQQCF010000037">
    <property type="protein sequence ID" value="MFM0641228.1"/>
    <property type="molecule type" value="Genomic_DNA"/>
</dbReference>
<keyword evidence="1" id="KW-0805">Transcription regulation</keyword>
<dbReference type="SUPFAM" id="SSF46689">
    <property type="entry name" value="Homeodomain-like"/>
    <property type="match status" value="1"/>
</dbReference>
<dbReference type="InterPro" id="IPR041669">
    <property type="entry name" value="TetR_C_15"/>
</dbReference>
<feature type="DNA-binding region" description="H-T-H motif" evidence="4">
    <location>
        <begin position="22"/>
        <end position="41"/>
    </location>
</feature>
<dbReference type="InterPro" id="IPR050109">
    <property type="entry name" value="HTH-type_TetR-like_transc_reg"/>
</dbReference>
<dbReference type="RefSeq" id="WP_408238644.1">
    <property type="nucleotide sequence ID" value="NZ_JAQQCF010000037.1"/>
</dbReference>
<dbReference type="Proteomes" id="UP001629432">
    <property type="component" value="Unassembled WGS sequence"/>
</dbReference>
<feature type="domain" description="HTH tetR-type" evidence="5">
    <location>
        <begin position="1"/>
        <end position="59"/>
    </location>
</feature>
<dbReference type="PRINTS" id="PR00455">
    <property type="entry name" value="HTHTETR"/>
</dbReference>
<protein>
    <submittedName>
        <fullName evidence="6">TetR/AcrR family transcriptional regulator</fullName>
    </submittedName>
</protein>
<gene>
    <name evidence="6" type="ORF">PQQ63_31495</name>
</gene>
<evidence type="ECO:0000256" key="4">
    <source>
        <dbReference type="PROSITE-ProRule" id="PRU00335"/>
    </source>
</evidence>
<organism evidence="6 7">
    <name type="scientific">Paraburkholderia metrosideri</name>
    <dbReference type="NCBI Taxonomy" id="580937"/>
    <lineage>
        <taxon>Bacteria</taxon>
        <taxon>Pseudomonadati</taxon>
        <taxon>Pseudomonadota</taxon>
        <taxon>Betaproteobacteria</taxon>
        <taxon>Burkholderiales</taxon>
        <taxon>Burkholderiaceae</taxon>
        <taxon>Paraburkholderia</taxon>
    </lineage>
</organism>
<dbReference type="Pfam" id="PF00440">
    <property type="entry name" value="TetR_N"/>
    <property type="match status" value="1"/>
</dbReference>
<sequence length="197" mass="21606">MVDTIIDAAIRVLATRGWVDFTTNEVAAVAGVSVGSLYQYFADKLALAEMIRQRHLGSVLDALSIAGEGSEPETLDERVVCLIDGVIAVHSVNHVLHRILLDEVPLASRSNSSDFEREYQRRYRAVIESSSKTRDKARDDMAGRVLAAAVEGVVHAAARSGELDSPILKEELIKLVCGYLRNRPSEKFASKMPLQSN</sequence>
<keyword evidence="3" id="KW-0804">Transcription</keyword>
<keyword evidence="2 4" id="KW-0238">DNA-binding</keyword>
<dbReference type="PANTHER" id="PTHR30055:SF234">
    <property type="entry name" value="HTH-TYPE TRANSCRIPTIONAL REGULATOR BETI"/>
    <property type="match status" value="1"/>
</dbReference>
<dbReference type="PANTHER" id="PTHR30055">
    <property type="entry name" value="HTH-TYPE TRANSCRIPTIONAL REGULATOR RUTR"/>
    <property type="match status" value="1"/>
</dbReference>
<keyword evidence="7" id="KW-1185">Reference proteome</keyword>
<evidence type="ECO:0000256" key="1">
    <source>
        <dbReference type="ARBA" id="ARBA00023015"/>
    </source>
</evidence>
<dbReference type="Pfam" id="PF17918">
    <property type="entry name" value="TetR_C_15"/>
    <property type="match status" value="1"/>
</dbReference>
<dbReference type="PROSITE" id="PS50977">
    <property type="entry name" value="HTH_TETR_2"/>
    <property type="match status" value="1"/>
</dbReference>